<organism evidence="1 2">
    <name type="scientific">Novosphingobium humi</name>
    <dbReference type="NCBI Taxonomy" id="2282397"/>
    <lineage>
        <taxon>Bacteria</taxon>
        <taxon>Pseudomonadati</taxon>
        <taxon>Pseudomonadota</taxon>
        <taxon>Alphaproteobacteria</taxon>
        <taxon>Sphingomonadales</taxon>
        <taxon>Sphingomonadaceae</taxon>
        <taxon>Novosphingobium</taxon>
    </lineage>
</organism>
<keyword evidence="1" id="KW-0614">Plasmid</keyword>
<evidence type="ECO:0000313" key="1">
    <source>
        <dbReference type="EMBL" id="WCT79128.1"/>
    </source>
</evidence>
<dbReference type="RefSeq" id="WP_273619413.1">
    <property type="nucleotide sequence ID" value="NZ_CP117418.1"/>
</dbReference>
<evidence type="ECO:0000313" key="2">
    <source>
        <dbReference type="Proteomes" id="UP001218231"/>
    </source>
</evidence>
<proteinExistence type="predicted"/>
<dbReference type="Proteomes" id="UP001218231">
    <property type="component" value="Plasmid unnamed1"/>
</dbReference>
<keyword evidence="2" id="KW-1185">Reference proteome</keyword>
<gene>
    <name evidence="1" type="ORF">PQ457_19140</name>
</gene>
<accession>A0ABY7U0S1</accession>
<sequence length="44" mass="5117">MHEAALHLIWHKRNHGLQAMAWLKRKILDTATTLNADINTRIGR</sequence>
<geneLocation type="plasmid" evidence="1 2">
    <name>unnamed1</name>
</geneLocation>
<protein>
    <submittedName>
        <fullName evidence="1">Uncharacterized protein</fullName>
    </submittedName>
</protein>
<reference evidence="1 2" key="1">
    <citation type="submission" date="2023-02" db="EMBL/GenBank/DDBJ databases">
        <title>Genome sequence of Novosphingobium humi KACC 19094.</title>
        <authorList>
            <person name="Kim S."/>
            <person name="Heo J."/>
            <person name="Kwon S.-W."/>
        </authorList>
    </citation>
    <scope>NUCLEOTIDE SEQUENCE [LARGE SCALE GENOMIC DNA]</scope>
    <source>
        <strain evidence="1 2">KACC 19094</strain>
        <plasmid evidence="1 2">unnamed1</plasmid>
    </source>
</reference>
<dbReference type="EMBL" id="CP117418">
    <property type="protein sequence ID" value="WCT79128.1"/>
    <property type="molecule type" value="Genomic_DNA"/>
</dbReference>
<name>A0ABY7U0S1_9SPHN</name>